<dbReference type="STRING" id="1051890.A0A3N4LLK8"/>
<evidence type="ECO:0000256" key="10">
    <source>
        <dbReference type="ARBA" id="ARBA00049729"/>
    </source>
</evidence>
<evidence type="ECO:0000256" key="8">
    <source>
        <dbReference type="ARBA" id="ARBA00023136"/>
    </source>
</evidence>
<evidence type="ECO:0000256" key="2">
    <source>
        <dbReference type="ARBA" id="ARBA00006897"/>
    </source>
</evidence>
<comment type="similarity">
    <text evidence="2">Belongs to the peptidase U48 family.</text>
</comment>
<proteinExistence type="inferred from homology"/>
<comment type="catalytic activity">
    <reaction evidence="9">
        <text>Hydrolyzes the peptide bond -P2-(S-farnesyl or geranylgeranyl)C-P1'-P2'-P3'-COOH where P1' and P2' are amino acids with aliphatic sidechains and P3' is any C-terminal residue.</text>
        <dbReference type="EC" id="3.4.26.1"/>
    </reaction>
</comment>
<feature type="transmembrane region" description="Helical" evidence="11">
    <location>
        <begin position="99"/>
        <end position="117"/>
    </location>
</feature>
<evidence type="ECO:0000256" key="5">
    <source>
        <dbReference type="ARBA" id="ARBA00022801"/>
    </source>
</evidence>
<keyword evidence="14" id="KW-1185">Reference proteome</keyword>
<feature type="transmembrane region" description="Helical" evidence="11">
    <location>
        <begin position="61"/>
        <end position="87"/>
    </location>
</feature>
<dbReference type="InterPro" id="IPR003675">
    <property type="entry name" value="Rce1/LyrA-like_dom"/>
</dbReference>
<dbReference type="EMBL" id="ML121544">
    <property type="protein sequence ID" value="RPB23797.1"/>
    <property type="molecule type" value="Genomic_DNA"/>
</dbReference>
<evidence type="ECO:0000256" key="6">
    <source>
        <dbReference type="ARBA" id="ARBA00022824"/>
    </source>
</evidence>
<dbReference type="Proteomes" id="UP000267821">
    <property type="component" value="Unassembled WGS sequence"/>
</dbReference>
<sequence>MANPIAVISPTFATTLCIFHTVLYVGVLYLSPSTRPRAIVNPSDIERPNDPNYIRLRSRAVTFATIVSLLITLCVVKNATGLSWFAAQKEMGLWPKVGLWGWLKEVGIVMGLVWWLFMGSLWEKFVVGEGWRWEELRRDWEKVRYTWAGWKNIVVGPVTEELVFRAGMVPLHVLAGRNFGSIVWTTPLFFGIAHIHHLYEFYLRNPTRLTLGILGALFQFVYTTMFGWFAVFVFLRTGCIWNVILVHSFCNFIGLPTVGRIHNQHEGIVWG</sequence>
<feature type="non-terminal residue" evidence="13">
    <location>
        <position position="271"/>
    </location>
</feature>
<keyword evidence="3" id="KW-0645">Protease</keyword>
<evidence type="ECO:0000313" key="14">
    <source>
        <dbReference type="Proteomes" id="UP000267821"/>
    </source>
</evidence>
<accession>A0A3N4LLK8</accession>
<evidence type="ECO:0000259" key="12">
    <source>
        <dbReference type="Pfam" id="PF02517"/>
    </source>
</evidence>
<gene>
    <name evidence="13" type="ORF">L211DRAFT_868375</name>
</gene>
<dbReference type="PANTHER" id="PTHR13046">
    <property type="entry name" value="PROTEASE U48 CAAX PRENYL PROTEASE RCE1"/>
    <property type="match status" value="1"/>
</dbReference>
<dbReference type="AlphaFoldDB" id="A0A3N4LLK8"/>
<feature type="transmembrane region" description="Helical" evidence="11">
    <location>
        <begin position="178"/>
        <end position="199"/>
    </location>
</feature>
<dbReference type="InterPro" id="IPR039731">
    <property type="entry name" value="Rce1"/>
</dbReference>
<reference evidence="13 14" key="1">
    <citation type="journal article" date="2018" name="Nat. Ecol. Evol.">
        <title>Pezizomycetes genomes reveal the molecular basis of ectomycorrhizal truffle lifestyle.</title>
        <authorList>
            <person name="Murat C."/>
            <person name="Payen T."/>
            <person name="Noel B."/>
            <person name="Kuo A."/>
            <person name="Morin E."/>
            <person name="Chen J."/>
            <person name="Kohler A."/>
            <person name="Krizsan K."/>
            <person name="Balestrini R."/>
            <person name="Da Silva C."/>
            <person name="Montanini B."/>
            <person name="Hainaut M."/>
            <person name="Levati E."/>
            <person name="Barry K.W."/>
            <person name="Belfiori B."/>
            <person name="Cichocki N."/>
            <person name="Clum A."/>
            <person name="Dockter R.B."/>
            <person name="Fauchery L."/>
            <person name="Guy J."/>
            <person name="Iotti M."/>
            <person name="Le Tacon F."/>
            <person name="Lindquist E.A."/>
            <person name="Lipzen A."/>
            <person name="Malagnac F."/>
            <person name="Mello A."/>
            <person name="Molinier V."/>
            <person name="Miyauchi S."/>
            <person name="Poulain J."/>
            <person name="Riccioni C."/>
            <person name="Rubini A."/>
            <person name="Sitrit Y."/>
            <person name="Splivallo R."/>
            <person name="Traeger S."/>
            <person name="Wang M."/>
            <person name="Zifcakova L."/>
            <person name="Wipf D."/>
            <person name="Zambonelli A."/>
            <person name="Paolocci F."/>
            <person name="Nowrousian M."/>
            <person name="Ottonello S."/>
            <person name="Baldrian P."/>
            <person name="Spatafora J.W."/>
            <person name="Henrissat B."/>
            <person name="Nagy L.G."/>
            <person name="Aury J.M."/>
            <person name="Wincker P."/>
            <person name="Grigoriev I.V."/>
            <person name="Bonfante P."/>
            <person name="Martin F.M."/>
        </authorList>
    </citation>
    <scope>NUCLEOTIDE SEQUENCE [LARGE SCALE GENOMIC DNA]</scope>
    <source>
        <strain evidence="13 14">ATCC MYA-4762</strain>
    </source>
</reference>
<evidence type="ECO:0000256" key="3">
    <source>
        <dbReference type="ARBA" id="ARBA00022670"/>
    </source>
</evidence>
<evidence type="ECO:0000256" key="7">
    <source>
        <dbReference type="ARBA" id="ARBA00022989"/>
    </source>
</evidence>
<evidence type="ECO:0000256" key="1">
    <source>
        <dbReference type="ARBA" id="ARBA00004477"/>
    </source>
</evidence>
<evidence type="ECO:0000256" key="4">
    <source>
        <dbReference type="ARBA" id="ARBA00022692"/>
    </source>
</evidence>
<keyword evidence="6" id="KW-0256">Endoplasmic reticulum</keyword>
<organism evidence="13 14">
    <name type="scientific">Terfezia boudieri ATCC MYA-4762</name>
    <dbReference type="NCBI Taxonomy" id="1051890"/>
    <lineage>
        <taxon>Eukaryota</taxon>
        <taxon>Fungi</taxon>
        <taxon>Dikarya</taxon>
        <taxon>Ascomycota</taxon>
        <taxon>Pezizomycotina</taxon>
        <taxon>Pezizomycetes</taxon>
        <taxon>Pezizales</taxon>
        <taxon>Pezizaceae</taxon>
        <taxon>Terfezia</taxon>
    </lineage>
</organism>
<keyword evidence="7 11" id="KW-1133">Transmembrane helix</keyword>
<evidence type="ECO:0000313" key="13">
    <source>
        <dbReference type="EMBL" id="RPB23797.1"/>
    </source>
</evidence>
<dbReference type="GO" id="GO:0071586">
    <property type="term" value="P:CAAX-box protein processing"/>
    <property type="evidence" value="ECO:0007669"/>
    <property type="project" value="InterPro"/>
</dbReference>
<dbReference type="GO" id="GO:0005789">
    <property type="term" value="C:endoplasmic reticulum membrane"/>
    <property type="evidence" value="ECO:0007669"/>
    <property type="project" value="UniProtKB-SubCell"/>
</dbReference>
<name>A0A3N4LLK8_9PEZI</name>
<feature type="domain" description="CAAX prenyl protease 2/Lysostaphin resistance protein A-like" evidence="12">
    <location>
        <begin position="146"/>
        <end position="253"/>
    </location>
</feature>
<evidence type="ECO:0000256" key="11">
    <source>
        <dbReference type="SAM" id="Phobius"/>
    </source>
</evidence>
<keyword evidence="8 11" id="KW-0472">Membrane</keyword>
<protein>
    <recommendedName>
        <fullName evidence="10">intramembrane prenyl-peptidase Rce1</fullName>
        <ecNumber evidence="10">3.4.26.1</ecNumber>
    </recommendedName>
</protein>
<dbReference type="Pfam" id="PF02517">
    <property type="entry name" value="Rce1-like"/>
    <property type="match status" value="1"/>
</dbReference>
<feature type="transmembrane region" description="Helical" evidence="11">
    <location>
        <begin position="211"/>
        <end position="235"/>
    </location>
</feature>
<comment type="subcellular location">
    <subcellularLocation>
        <location evidence="1">Endoplasmic reticulum membrane</location>
        <topology evidence="1">Multi-pass membrane protein</topology>
    </subcellularLocation>
</comment>
<dbReference type="PANTHER" id="PTHR13046:SF0">
    <property type="entry name" value="CAAX PRENYL PROTEASE 2"/>
    <property type="match status" value="1"/>
</dbReference>
<evidence type="ECO:0000256" key="9">
    <source>
        <dbReference type="ARBA" id="ARBA00047280"/>
    </source>
</evidence>
<dbReference type="GO" id="GO:0004222">
    <property type="term" value="F:metalloendopeptidase activity"/>
    <property type="evidence" value="ECO:0007669"/>
    <property type="project" value="InterPro"/>
</dbReference>
<dbReference type="EC" id="3.4.26.1" evidence="10"/>
<dbReference type="OrthoDB" id="271604at2759"/>
<dbReference type="InParanoid" id="A0A3N4LLK8"/>
<keyword evidence="4 11" id="KW-0812">Transmembrane</keyword>
<feature type="transmembrane region" description="Helical" evidence="11">
    <location>
        <begin position="12"/>
        <end position="30"/>
    </location>
</feature>
<keyword evidence="5" id="KW-0378">Hydrolase</keyword>